<dbReference type="Pfam" id="PF12802">
    <property type="entry name" value="MarR_2"/>
    <property type="match status" value="1"/>
</dbReference>
<gene>
    <name evidence="6" type="ORF">TsocGM_03135</name>
</gene>
<dbReference type="SUPFAM" id="SSF46785">
    <property type="entry name" value="Winged helix' DNA-binding domain"/>
    <property type="match status" value="1"/>
</dbReference>
<dbReference type="GO" id="GO:0006950">
    <property type="term" value="P:response to stress"/>
    <property type="evidence" value="ECO:0007669"/>
    <property type="project" value="TreeGrafter"/>
</dbReference>
<evidence type="ECO:0000256" key="2">
    <source>
        <dbReference type="ARBA" id="ARBA00023125"/>
    </source>
</evidence>
<dbReference type="InterPro" id="IPR036388">
    <property type="entry name" value="WH-like_DNA-bd_sf"/>
</dbReference>
<dbReference type="GO" id="GO:0003677">
    <property type="term" value="F:DNA binding"/>
    <property type="evidence" value="ECO:0007669"/>
    <property type="project" value="UniProtKB-KW"/>
</dbReference>
<accession>A0A432MPX0</accession>
<dbReference type="InterPro" id="IPR039422">
    <property type="entry name" value="MarR/SlyA-like"/>
</dbReference>
<reference evidence="6 7" key="1">
    <citation type="submission" date="2018-12" db="EMBL/GenBank/DDBJ databases">
        <authorList>
            <person name="Toschakov S.V."/>
        </authorList>
    </citation>
    <scope>NUCLEOTIDE SEQUENCE [LARGE SCALE GENOMIC DNA]</scope>
    <source>
        <strain evidence="6 7">GM2012</strain>
    </source>
</reference>
<organism evidence="6 7">
    <name type="scientific">Tautonia sociabilis</name>
    <dbReference type="NCBI Taxonomy" id="2080755"/>
    <lineage>
        <taxon>Bacteria</taxon>
        <taxon>Pseudomonadati</taxon>
        <taxon>Planctomycetota</taxon>
        <taxon>Planctomycetia</taxon>
        <taxon>Isosphaerales</taxon>
        <taxon>Isosphaeraceae</taxon>
        <taxon>Tautonia</taxon>
    </lineage>
</organism>
<dbReference type="EMBL" id="RYZH01000004">
    <property type="protein sequence ID" value="RUL89126.1"/>
    <property type="molecule type" value="Genomic_DNA"/>
</dbReference>
<dbReference type="PROSITE" id="PS50995">
    <property type="entry name" value="HTH_MARR_2"/>
    <property type="match status" value="1"/>
</dbReference>
<dbReference type="PANTHER" id="PTHR33164:SF64">
    <property type="entry name" value="TRANSCRIPTIONAL REGULATOR SLYA"/>
    <property type="match status" value="1"/>
</dbReference>
<evidence type="ECO:0000256" key="1">
    <source>
        <dbReference type="ARBA" id="ARBA00023015"/>
    </source>
</evidence>
<keyword evidence="3" id="KW-0804">Transcription</keyword>
<feature type="domain" description="HTH marR-type" evidence="5">
    <location>
        <begin position="21"/>
        <end position="153"/>
    </location>
</feature>
<comment type="caution">
    <text evidence="6">The sequence shown here is derived from an EMBL/GenBank/DDBJ whole genome shotgun (WGS) entry which is preliminary data.</text>
</comment>
<dbReference type="Gene3D" id="1.10.10.10">
    <property type="entry name" value="Winged helix-like DNA-binding domain superfamily/Winged helix DNA-binding domain"/>
    <property type="match status" value="1"/>
</dbReference>
<reference evidence="6 7" key="2">
    <citation type="submission" date="2019-01" db="EMBL/GenBank/DDBJ databases">
        <title>Tautonia sociabilis, a novel thermotolerant planctomycete of Isosphaeraceae family, isolated from a 4000 m deep subterranean habitat.</title>
        <authorList>
            <person name="Kovaleva O.L."/>
            <person name="Elcheninov A.G."/>
            <person name="Van Heerden E."/>
            <person name="Toshchakov S.V."/>
            <person name="Novikov A."/>
            <person name="Bonch-Osmolovskaya E.A."/>
            <person name="Kublanov I.V."/>
        </authorList>
    </citation>
    <scope>NUCLEOTIDE SEQUENCE [LARGE SCALE GENOMIC DNA]</scope>
    <source>
        <strain evidence="6 7">GM2012</strain>
    </source>
</reference>
<keyword evidence="7" id="KW-1185">Reference proteome</keyword>
<feature type="region of interest" description="Disordered" evidence="4">
    <location>
        <begin position="156"/>
        <end position="204"/>
    </location>
</feature>
<keyword evidence="1" id="KW-0805">Transcription regulation</keyword>
<proteinExistence type="predicted"/>
<feature type="compositionally biased region" description="Low complexity" evidence="4">
    <location>
        <begin position="156"/>
        <end position="188"/>
    </location>
</feature>
<dbReference type="PRINTS" id="PR00598">
    <property type="entry name" value="HTHMARR"/>
</dbReference>
<keyword evidence="2" id="KW-0238">DNA-binding</keyword>
<dbReference type="GO" id="GO:0003700">
    <property type="term" value="F:DNA-binding transcription factor activity"/>
    <property type="evidence" value="ECO:0007669"/>
    <property type="project" value="InterPro"/>
</dbReference>
<evidence type="ECO:0000313" key="6">
    <source>
        <dbReference type="EMBL" id="RUL89126.1"/>
    </source>
</evidence>
<evidence type="ECO:0000256" key="4">
    <source>
        <dbReference type="SAM" id="MobiDB-lite"/>
    </source>
</evidence>
<evidence type="ECO:0000313" key="7">
    <source>
        <dbReference type="Proteomes" id="UP000280296"/>
    </source>
</evidence>
<sequence length="204" mass="22129">MPPRPAGRPIRGARVLHYDFEQSLIYRVCSASQALEKALNDELAPLGITHRQWQVLGWLALEGRLSQSELADRMRIEPPTLAGIVDRMERDGWLERSPCPGDRRRKLLSPTERVAPVWEAIASAARRVRARASQGFSEAELLLLFAALERIRKNITSPAPASSSASASASAPSPSSCPSSSSASSASSPTPPTPSPALAEDRRR</sequence>
<dbReference type="InterPro" id="IPR036390">
    <property type="entry name" value="WH_DNA-bd_sf"/>
</dbReference>
<protein>
    <submittedName>
        <fullName evidence="6">MarR family transcriptional regulator</fullName>
    </submittedName>
</protein>
<dbReference type="Proteomes" id="UP000280296">
    <property type="component" value="Unassembled WGS sequence"/>
</dbReference>
<name>A0A432MPX0_9BACT</name>
<evidence type="ECO:0000259" key="5">
    <source>
        <dbReference type="PROSITE" id="PS50995"/>
    </source>
</evidence>
<evidence type="ECO:0000256" key="3">
    <source>
        <dbReference type="ARBA" id="ARBA00023163"/>
    </source>
</evidence>
<dbReference type="SMART" id="SM00347">
    <property type="entry name" value="HTH_MARR"/>
    <property type="match status" value="1"/>
</dbReference>
<dbReference type="PANTHER" id="PTHR33164">
    <property type="entry name" value="TRANSCRIPTIONAL REGULATOR, MARR FAMILY"/>
    <property type="match status" value="1"/>
</dbReference>
<dbReference type="AlphaFoldDB" id="A0A432MPX0"/>
<dbReference type="InterPro" id="IPR000835">
    <property type="entry name" value="HTH_MarR-typ"/>
</dbReference>